<feature type="compositionally biased region" description="Basic and acidic residues" evidence="3">
    <location>
        <begin position="195"/>
        <end position="217"/>
    </location>
</feature>
<dbReference type="InterPro" id="IPR004398">
    <property type="entry name" value="RNA_MeTrfase_RsmD"/>
</dbReference>
<dbReference type="EMBL" id="JADOUE010000001">
    <property type="protein sequence ID" value="MBG6121461.1"/>
    <property type="molecule type" value="Genomic_DNA"/>
</dbReference>
<dbReference type="SUPFAM" id="SSF53335">
    <property type="entry name" value="S-adenosyl-L-methionine-dependent methyltransferases"/>
    <property type="match status" value="1"/>
</dbReference>
<comment type="caution">
    <text evidence="4">The sequence shown here is derived from an EMBL/GenBank/DDBJ whole genome shotgun (WGS) entry which is preliminary data.</text>
</comment>
<dbReference type="PANTHER" id="PTHR43542">
    <property type="entry name" value="METHYLTRANSFERASE"/>
    <property type="match status" value="1"/>
</dbReference>
<protein>
    <submittedName>
        <fullName evidence="4">16S rRNA (Guanine966-N2)-methyltransferase</fullName>
        <ecNumber evidence="4">2.1.1.171</ecNumber>
    </submittedName>
</protein>
<dbReference type="Gene3D" id="3.40.50.150">
    <property type="entry name" value="Vaccinia Virus protein VP39"/>
    <property type="match status" value="1"/>
</dbReference>
<sequence>MNRIISGEARGRKIKVPPEGTRPTSDRAREGLFSSLQVRFGFAGQRVLDLFAGSGALGLEAASRGAEEVVLVENDPKAIEIITHNAQVVGHPNVQIEHTKASLYLARAPREYFTMVLADPPYELADESVVEMLNALIPTLVDGAAVVVERHRESPETAWPPQFTPTGQKLKKRTYGIARMDMATYSADENTAHASESDTKSNTEPNTKSDTKSDTKSNTKSNTEQQTLEGENPHD</sequence>
<evidence type="ECO:0000256" key="2">
    <source>
        <dbReference type="ARBA" id="ARBA00022679"/>
    </source>
</evidence>
<dbReference type="GO" id="GO:0052913">
    <property type="term" value="F:16S rRNA (guanine(966)-N(2))-methyltransferase activity"/>
    <property type="evidence" value="ECO:0007669"/>
    <property type="project" value="UniProtKB-EC"/>
</dbReference>
<proteinExistence type="predicted"/>
<feature type="region of interest" description="Disordered" evidence="3">
    <location>
        <begin position="1"/>
        <end position="27"/>
    </location>
</feature>
<dbReference type="NCBIfam" id="TIGR00095">
    <property type="entry name" value="16S rRNA (guanine(966)-N(2))-methyltransferase RsmD"/>
    <property type="match status" value="1"/>
</dbReference>
<dbReference type="PANTHER" id="PTHR43542:SF1">
    <property type="entry name" value="METHYLTRANSFERASE"/>
    <property type="match status" value="1"/>
</dbReference>
<feature type="region of interest" description="Disordered" evidence="3">
    <location>
        <begin position="186"/>
        <end position="235"/>
    </location>
</feature>
<evidence type="ECO:0000313" key="5">
    <source>
        <dbReference type="Proteomes" id="UP000658613"/>
    </source>
</evidence>
<reference evidence="4" key="1">
    <citation type="submission" date="2020-11" db="EMBL/GenBank/DDBJ databases">
        <title>Sequencing the genomes of 1000 actinobacteria strains.</title>
        <authorList>
            <person name="Klenk H.-P."/>
        </authorList>
    </citation>
    <scope>NUCLEOTIDE SEQUENCE</scope>
    <source>
        <strain evidence="4">DSM 45632</strain>
    </source>
</reference>
<evidence type="ECO:0000313" key="4">
    <source>
        <dbReference type="EMBL" id="MBG6121461.1"/>
    </source>
</evidence>
<keyword evidence="2 4" id="KW-0808">Transferase</keyword>
<dbReference type="AlphaFoldDB" id="A0A931E0F5"/>
<dbReference type="Pfam" id="PF03602">
    <property type="entry name" value="Cons_hypoth95"/>
    <property type="match status" value="1"/>
</dbReference>
<keyword evidence="5" id="KW-1185">Reference proteome</keyword>
<dbReference type="EC" id="2.1.1.171" evidence="4"/>
<keyword evidence="1 4" id="KW-0489">Methyltransferase</keyword>
<dbReference type="CDD" id="cd02440">
    <property type="entry name" value="AdoMet_MTases"/>
    <property type="match status" value="1"/>
</dbReference>
<name>A0A931E0F5_9CORY</name>
<accession>A0A931E0F5</accession>
<evidence type="ECO:0000256" key="3">
    <source>
        <dbReference type="SAM" id="MobiDB-lite"/>
    </source>
</evidence>
<dbReference type="InterPro" id="IPR029063">
    <property type="entry name" value="SAM-dependent_MTases_sf"/>
</dbReference>
<gene>
    <name evidence="4" type="ORF">IW254_000430</name>
</gene>
<organism evidence="4 5">
    <name type="scientific">Corynebacterium aquatimens</name>
    <dbReference type="NCBI Taxonomy" id="1190508"/>
    <lineage>
        <taxon>Bacteria</taxon>
        <taxon>Bacillati</taxon>
        <taxon>Actinomycetota</taxon>
        <taxon>Actinomycetes</taxon>
        <taxon>Mycobacteriales</taxon>
        <taxon>Corynebacteriaceae</taxon>
        <taxon>Corynebacterium</taxon>
    </lineage>
</organism>
<feature type="compositionally biased region" description="Polar residues" evidence="3">
    <location>
        <begin position="218"/>
        <end position="229"/>
    </location>
</feature>
<evidence type="ECO:0000256" key="1">
    <source>
        <dbReference type="ARBA" id="ARBA00022603"/>
    </source>
</evidence>
<dbReference type="Proteomes" id="UP000658613">
    <property type="component" value="Unassembled WGS sequence"/>
</dbReference>